<evidence type="ECO:0000313" key="4">
    <source>
        <dbReference type="EMBL" id="ARS35434.1"/>
    </source>
</evidence>
<dbReference type="Proteomes" id="UP000266292">
    <property type="component" value="Chromosome"/>
</dbReference>
<feature type="domain" description="SUF system FeS cluster assembly SufBD core" evidence="2">
    <location>
        <begin position="182"/>
        <end position="412"/>
    </location>
</feature>
<dbReference type="PANTHER" id="PTHR43575:SF1">
    <property type="entry name" value="PROTEIN ABCI7, CHLOROPLASTIC"/>
    <property type="match status" value="1"/>
</dbReference>
<dbReference type="Pfam" id="PF19295">
    <property type="entry name" value="SufBD_N"/>
    <property type="match status" value="1"/>
</dbReference>
<comment type="similarity">
    <text evidence="1">Belongs to the iron-sulfur cluster assembly SufBD family.</text>
</comment>
<sequence>MANQVSIPLYQELLDEFGGKFAVDQQAEPDLLLQLRQKAFNSFEREGFPTTKVEDWKYTNVVPFLKEGYALDVRAAGAAMAHAAGKATIEGLDCYTLVLLNGQLQTPLAQEALPPFLTVRPMAEAKQDPATLQYFGKIADTAQHHFAALNTALFSDGLFIEIKANAQLDKPLHIIHTYSALENLFVQPRHLVVAHRSASLSLVESVVSEGSAAKVFVNSLSEVVVEENAHLTHYMLQTAEAGLRHLQHTEVSQKRDSVYTNYTFSLPAAELLRNNLHVNLDDEHTESHLYGLYLGSDHQLVDNHTFMNHRLAHCNSNEIYKGVLLDKAVGVFNGKVYVHQDAQKTNAFQQNNNLLLSPKAVINSKPQLEIYADDVKCSHGSTIGQLSQEAMFYLQSRGISEDTARAMLVTAFAFDVTEKINLPELETHLNKLINQHIPAKQELLNV</sequence>
<evidence type="ECO:0000256" key="1">
    <source>
        <dbReference type="ARBA" id="ARBA00043967"/>
    </source>
</evidence>
<feature type="domain" description="SUF system FeS cluster assembly SufBD N-terminal" evidence="3">
    <location>
        <begin position="24"/>
        <end position="174"/>
    </location>
</feature>
<dbReference type="NCBIfam" id="TIGR01981">
    <property type="entry name" value="sufD"/>
    <property type="match status" value="1"/>
</dbReference>
<keyword evidence="5" id="KW-1185">Reference proteome</keyword>
<dbReference type="AlphaFoldDB" id="A0A1X9YRG5"/>
<dbReference type="GO" id="GO:0016226">
    <property type="term" value="P:iron-sulfur cluster assembly"/>
    <property type="evidence" value="ECO:0007669"/>
    <property type="project" value="InterPro"/>
</dbReference>
<gene>
    <name evidence="4" type="ORF">CA264_08280</name>
</gene>
<evidence type="ECO:0000259" key="3">
    <source>
        <dbReference type="Pfam" id="PF19295"/>
    </source>
</evidence>
<dbReference type="Pfam" id="PF01458">
    <property type="entry name" value="SUFBD_core"/>
    <property type="match status" value="1"/>
</dbReference>
<dbReference type="PANTHER" id="PTHR43575">
    <property type="entry name" value="PROTEIN ABCI7, CHLOROPLASTIC"/>
    <property type="match status" value="1"/>
</dbReference>
<name>A0A1X9YRG5_9BACT</name>
<dbReference type="InterPro" id="IPR055346">
    <property type="entry name" value="Fe-S_cluster_assembly_SufBD"/>
</dbReference>
<dbReference type="EMBL" id="CP021235">
    <property type="protein sequence ID" value="ARS35434.1"/>
    <property type="molecule type" value="Genomic_DNA"/>
</dbReference>
<dbReference type="InterPro" id="IPR011542">
    <property type="entry name" value="SUF_FeS_clus_asmbl_SufD"/>
</dbReference>
<dbReference type="KEGG" id="pact:CA264_08280"/>
<evidence type="ECO:0000313" key="5">
    <source>
        <dbReference type="Proteomes" id="UP000266292"/>
    </source>
</evidence>
<dbReference type="STRING" id="709015.GCA_000472485_01662"/>
<dbReference type="InterPro" id="IPR037284">
    <property type="entry name" value="SUF_FeS_clus_asmbl_SufBD_sf"/>
</dbReference>
<reference evidence="5" key="1">
    <citation type="submission" date="2017-05" db="EMBL/GenBank/DDBJ databases">
        <authorList>
            <person name="Ray J."/>
            <person name="Price M."/>
            <person name="Deutschbauer A."/>
        </authorList>
    </citation>
    <scope>NUCLEOTIDE SEQUENCE [LARGE SCALE GENOMIC DNA]</scope>
    <source>
        <strain evidence="5">DSM 19842</strain>
    </source>
</reference>
<dbReference type="SUPFAM" id="SSF101960">
    <property type="entry name" value="Stabilizer of iron transporter SufD"/>
    <property type="match status" value="1"/>
</dbReference>
<protein>
    <submittedName>
        <fullName evidence="4">Fe-S cluster assembly protein SufD</fullName>
    </submittedName>
</protein>
<dbReference type="InterPro" id="IPR000825">
    <property type="entry name" value="SUF_FeS_clus_asmbl_SufBD_core"/>
</dbReference>
<evidence type="ECO:0000259" key="2">
    <source>
        <dbReference type="Pfam" id="PF01458"/>
    </source>
</evidence>
<dbReference type="RefSeq" id="WP_025606258.1">
    <property type="nucleotide sequence ID" value="NZ_CP021235.1"/>
</dbReference>
<organism evidence="4 5">
    <name type="scientific">Pontibacter actiniarum</name>
    <dbReference type="NCBI Taxonomy" id="323450"/>
    <lineage>
        <taxon>Bacteria</taxon>
        <taxon>Pseudomonadati</taxon>
        <taxon>Bacteroidota</taxon>
        <taxon>Cytophagia</taxon>
        <taxon>Cytophagales</taxon>
        <taxon>Hymenobacteraceae</taxon>
        <taxon>Pontibacter</taxon>
    </lineage>
</organism>
<accession>A0A1X9YRG5</accession>
<dbReference type="InterPro" id="IPR045595">
    <property type="entry name" value="SufBD_N"/>
</dbReference>
<proteinExistence type="inferred from homology"/>
<dbReference type="OrthoDB" id="9768262at2"/>